<comment type="subcellular location">
    <subcellularLocation>
        <location evidence="1">Secreted</location>
    </subcellularLocation>
</comment>
<dbReference type="Pfam" id="PF00353">
    <property type="entry name" value="HemolysinCabind"/>
    <property type="match status" value="3"/>
</dbReference>
<dbReference type="SUPFAM" id="SSF51120">
    <property type="entry name" value="beta-Roll"/>
    <property type="match status" value="3"/>
</dbReference>
<dbReference type="Pfam" id="PF13946">
    <property type="entry name" value="DUF4214"/>
    <property type="match status" value="1"/>
</dbReference>
<accession>A0A318R0N2</accession>
<evidence type="ECO:0000256" key="3">
    <source>
        <dbReference type="SAM" id="MobiDB-lite"/>
    </source>
</evidence>
<keyword evidence="2" id="KW-0964">Secreted</keyword>
<protein>
    <recommendedName>
        <fullName evidence="4">DUF4214 domain-containing protein</fullName>
    </recommendedName>
</protein>
<dbReference type="InterPro" id="IPR050557">
    <property type="entry name" value="RTX_toxin/Mannuronan_C5-epim"/>
</dbReference>
<dbReference type="GO" id="GO:0005509">
    <property type="term" value="F:calcium ion binding"/>
    <property type="evidence" value="ECO:0007669"/>
    <property type="project" value="InterPro"/>
</dbReference>
<dbReference type="PANTHER" id="PTHR38340">
    <property type="entry name" value="S-LAYER PROTEIN"/>
    <property type="match status" value="1"/>
</dbReference>
<name>A0A318R0N2_PROMR</name>
<evidence type="ECO:0000256" key="1">
    <source>
        <dbReference type="ARBA" id="ARBA00004613"/>
    </source>
</evidence>
<dbReference type="OrthoDB" id="561758at2"/>
<dbReference type="PANTHER" id="PTHR38340:SF1">
    <property type="entry name" value="S-LAYER PROTEIN"/>
    <property type="match status" value="1"/>
</dbReference>
<dbReference type="AlphaFoldDB" id="A0A318R0N2"/>
<dbReference type="PRINTS" id="PR00313">
    <property type="entry name" value="CABNDNGRPT"/>
</dbReference>
<organism evidence="5 6">
    <name type="scientific">Prochlorococcus marinus XMU1408</name>
    <dbReference type="NCBI Taxonomy" id="2213228"/>
    <lineage>
        <taxon>Bacteria</taxon>
        <taxon>Bacillati</taxon>
        <taxon>Cyanobacteriota</taxon>
        <taxon>Cyanophyceae</taxon>
        <taxon>Synechococcales</taxon>
        <taxon>Prochlorococcaceae</taxon>
        <taxon>Prochlorococcus</taxon>
    </lineage>
</organism>
<dbReference type="InterPro" id="IPR025282">
    <property type="entry name" value="DUF4214"/>
</dbReference>
<dbReference type="Gene3D" id="2.160.20.160">
    <property type="match status" value="1"/>
</dbReference>
<comment type="caution">
    <text evidence="5">The sequence shown here is derived from an EMBL/GenBank/DDBJ whole genome shotgun (WGS) entry which is preliminary data.</text>
</comment>
<proteinExistence type="predicted"/>
<dbReference type="Gene3D" id="2.150.10.10">
    <property type="entry name" value="Serralysin-like metalloprotease, C-terminal"/>
    <property type="match status" value="1"/>
</dbReference>
<dbReference type="EMBL" id="QJUE01000006">
    <property type="protein sequence ID" value="PYE00703.1"/>
    <property type="molecule type" value="Genomic_DNA"/>
</dbReference>
<dbReference type="GO" id="GO:0005576">
    <property type="term" value="C:extracellular region"/>
    <property type="evidence" value="ECO:0007669"/>
    <property type="project" value="UniProtKB-SubCell"/>
</dbReference>
<evidence type="ECO:0000313" key="6">
    <source>
        <dbReference type="Proteomes" id="UP000247807"/>
    </source>
</evidence>
<dbReference type="InterPro" id="IPR011049">
    <property type="entry name" value="Serralysin-like_metalloprot_C"/>
</dbReference>
<dbReference type="Proteomes" id="UP000247807">
    <property type="component" value="Unassembled WGS sequence"/>
</dbReference>
<evidence type="ECO:0000313" key="5">
    <source>
        <dbReference type="EMBL" id="PYE00703.1"/>
    </source>
</evidence>
<feature type="region of interest" description="Disordered" evidence="3">
    <location>
        <begin position="993"/>
        <end position="1012"/>
    </location>
</feature>
<gene>
    <name evidence="5" type="ORF">DNJ73_09170</name>
</gene>
<dbReference type="RefSeq" id="WP_158467402.1">
    <property type="nucleotide sequence ID" value="NZ_QJUE01000006.1"/>
</dbReference>
<sequence>MANATSTQLQELYVAYFGRAADPTGLDYWTEKGITTSKFAADMYAQAEFKDVYGSLSTESQVNQIYKNLFDREADVDGLNYWTLEINLGKIQLAEIANHLIYAAQNNAGSEDDKTALTNRTNAAVAYTAKVKESSEAILAFQAESTDPWVAGDNITEAISYLSGIDKDTAHTDAGIAASVTTITDNGPSGTSQTFTFTTGVDKFNGGNGADIFNANLTTNSTNTLNAFDEITGGSGLDKLYADIRTAVTPAKISGVEEIHATFSGAVTFGVTNATDLTTINNVSSTANATFTGIAAGATSFSVSDVASSTTNFGYLSTTGSQAATVALNNVTGGSDAEISIDGVETLTFNSNTAASTYEIAADAATTVNFGGAADQTVVLDATTVNISKFDASTATGDVTLTGINQTGVGGSVDLTVTGGAGNDSLTLTANTGQNLSVSGGAGDDTITNTALAITDTVDGGDGTDTIVTNNAVAIVLDNATRTTFTNVEAITINNEFDGSLSTQLIAESIDTVNLTLANANIIDSAETITGGAGSFTVNIGNTSTDANGVLAAALTVADTGSATTDSLTIANKAKTSAGANVDIFGATAFTSTGYENVTIDTGTGSGADQLDITTLTITPDSITGTAVSLTLTGTNAIDIATSLTTTATGLMTVDASGLTAQDTGTDTLVISVTAQGTSGTASITGSSGEDTIIVGNFASTIKGGDGNDSLVGGTANDAIYGGDGNDTITGSGGNDIYDGGAGDDSFTVQGTSVNLDAGSGNDTVNMDATLSSGDTVKGGAGTDILAIDSAATATSSEGVTGFETLRVDSELSQDMVQFTNNSGFTRIEMNHAGTVSITNASNTVTEFSVRDQGASDTTTFDRLLDNSSNTLTVQAHTDAATSIISLIVDDEETLTIDDGAIDSALAFVITDLHAEDLVTLNITGGSNFTITNAIQSQATAVLTTINASTNTGTVSIDADNATLGLTFTGSTTAANTLSGGAGGDTITGGGAADTLTGDGGSDSITGGDGADTLTGGNGADTILGGAGADVISAGGGKDSVTGGAGADTFRLYATASNNDEITDFDASQTDLVAFDISDIEGLTAVTDFVELDATTVAAATGVILSVNATAAVDLDSADTNVTSAAFQCNYSSASELQADMRSNLTVAATFIAGDGILVFYDDGTNTTAAIATTAGGGGNAVLTDWVVADIATFTGVTDATSIVSANLTTFRA</sequence>
<reference evidence="5 6" key="1">
    <citation type="journal article" date="2018" name="Appl. Environ. Microbiol.">
        <title>Genome rearrangement shapes Prochlorococcus ecological adaptation.</title>
        <authorList>
            <person name="Yan W."/>
            <person name="Wei S."/>
            <person name="Wang Q."/>
            <person name="Xiao X."/>
            <person name="Zeng Q."/>
            <person name="Jiao N."/>
            <person name="Zhang R."/>
        </authorList>
    </citation>
    <scope>NUCLEOTIDE SEQUENCE [LARGE SCALE GENOMIC DNA]</scope>
    <source>
        <strain evidence="5 6">XMU1408</strain>
    </source>
</reference>
<dbReference type="InterPro" id="IPR018511">
    <property type="entry name" value="Hemolysin-typ_Ca-bd_CS"/>
</dbReference>
<evidence type="ECO:0000259" key="4">
    <source>
        <dbReference type="Pfam" id="PF13946"/>
    </source>
</evidence>
<evidence type="ECO:0000256" key="2">
    <source>
        <dbReference type="ARBA" id="ARBA00022525"/>
    </source>
</evidence>
<dbReference type="PROSITE" id="PS00330">
    <property type="entry name" value="HEMOLYSIN_CALCIUM"/>
    <property type="match status" value="3"/>
</dbReference>
<dbReference type="InterPro" id="IPR001343">
    <property type="entry name" value="Hemolysn_Ca-bd"/>
</dbReference>
<feature type="domain" description="DUF4214" evidence="4">
    <location>
        <begin position="42"/>
        <end position="98"/>
    </location>
</feature>